<dbReference type="GO" id="GO:0000323">
    <property type="term" value="C:lytic vacuole"/>
    <property type="evidence" value="ECO:0007669"/>
    <property type="project" value="UniProtKB-ARBA"/>
</dbReference>
<evidence type="ECO:0000256" key="10">
    <source>
        <dbReference type="SAM" id="MobiDB-lite"/>
    </source>
</evidence>
<dbReference type="SUPFAM" id="SSF52540">
    <property type="entry name" value="P-loop containing nucleoside triphosphate hydrolases"/>
    <property type="match status" value="1"/>
</dbReference>
<feature type="transmembrane region" description="Helical" evidence="11">
    <location>
        <begin position="739"/>
        <end position="768"/>
    </location>
</feature>
<evidence type="ECO:0000256" key="9">
    <source>
        <dbReference type="ARBA" id="ARBA00023136"/>
    </source>
</evidence>
<feature type="transmembrane region" description="Helical" evidence="11">
    <location>
        <begin position="55"/>
        <end position="73"/>
    </location>
</feature>
<keyword evidence="7" id="KW-0067">ATP-binding</keyword>
<dbReference type="FunFam" id="1.20.1560.10:FF:000020">
    <property type="entry name" value="ABC metal ion transporter"/>
    <property type="match status" value="1"/>
</dbReference>
<evidence type="ECO:0000259" key="12">
    <source>
        <dbReference type="PROSITE" id="PS50929"/>
    </source>
</evidence>
<keyword evidence="4 11" id="KW-0812">Transmembrane</keyword>
<keyword evidence="5" id="KW-0677">Repeat</keyword>
<dbReference type="WBParaSite" id="MCU_008251-RD">
    <property type="protein sequence ID" value="MCU_008251-RD"/>
    <property type="gene ID" value="MCU_008251"/>
</dbReference>
<dbReference type="SUPFAM" id="SSF90123">
    <property type="entry name" value="ABC transporter transmembrane region"/>
    <property type="match status" value="1"/>
</dbReference>
<evidence type="ECO:0000256" key="6">
    <source>
        <dbReference type="ARBA" id="ARBA00022741"/>
    </source>
</evidence>
<dbReference type="InterPro" id="IPR011527">
    <property type="entry name" value="ABC1_TM_dom"/>
</dbReference>
<evidence type="ECO:0000256" key="5">
    <source>
        <dbReference type="ARBA" id="ARBA00022737"/>
    </source>
</evidence>
<keyword evidence="3" id="KW-0926">Vacuole</keyword>
<comment type="subcellular location">
    <subcellularLocation>
        <location evidence="1">Vacuole membrane</location>
        <topology evidence="1">Multi-pass membrane protein</topology>
    </subcellularLocation>
</comment>
<feature type="transmembrane region" description="Helical" evidence="11">
    <location>
        <begin position="85"/>
        <end position="104"/>
    </location>
</feature>
<proteinExistence type="predicted"/>
<dbReference type="PROSITE" id="PS50929">
    <property type="entry name" value="ABC_TM1F"/>
    <property type="match status" value="1"/>
</dbReference>
<keyword evidence="8 11" id="KW-1133">Transmembrane helix</keyword>
<feature type="transmembrane region" description="Helical" evidence="11">
    <location>
        <begin position="788"/>
        <end position="808"/>
    </location>
</feature>
<dbReference type="AlphaFoldDB" id="A0A5K3FGH0"/>
<dbReference type="Pfam" id="PF00005">
    <property type="entry name" value="ABC_tran"/>
    <property type="match status" value="1"/>
</dbReference>
<feature type="transmembrane region" description="Helical" evidence="11">
    <location>
        <begin position="169"/>
        <end position="187"/>
    </location>
</feature>
<dbReference type="PANTHER" id="PTHR24223:SF443">
    <property type="entry name" value="MULTIDRUG-RESISTANCE LIKE PROTEIN 1, ISOFORM I"/>
    <property type="match status" value="1"/>
</dbReference>
<feature type="transmembrane region" description="Helical" evidence="11">
    <location>
        <begin position="116"/>
        <end position="137"/>
    </location>
</feature>
<keyword evidence="2" id="KW-0813">Transport</keyword>
<evidence type="ECO:0000256" key="2">
    <source>
        <dbReference type="ARBA" id="ARBA00022448"/>
    </source>
</evidence>
<feature type="compositionally biased region" description="Polar residues" evidence="10">
    <location>
        <begin position="355"/>
        <end position="371"/>
    </location>
</feature>
<evidence type="ECO:0000313" key="13">
    <source>
        <dbReference type="WBParaSite" id="MCU_008251-RD"/>
    </source>
</evidence>
<dbReference type="Pfam" id="PF00664">
    <property type="entry name" value="ABC_membrane"/>
    <property type="match status" value="1"/>
</dbReference>
<evidence type="ECO:0000256" key="7">
    <source>
        <dbReference type="ARBA" id="ARBA00022840"/>
    </source>
</evidence>
<accession>A0A5K3FGH0</accession>
<sequence>NYTTEWNSDIPRLSECEIYITLPTIIFSFLAVVSLPYLILLALKVIYPRRWTVLFMLKHILYFALLVTLFWKFEIIANDAKVISWTYLYPGAISAAVLFQLLIVNLEAVCDRPSSGAYFLCSFLLFAVTLASAWTTFSYKLLPPFTDLLGAAGASSPPGWSLSVSPHELTDYLLCAVAFINFICSFFSDRRVPKLGSANDLLCVASHPNASGDYQCQDVLVLGDDDFTLSSEIGKDDTETAQPLCPEKYASFPSRITFFWVTKLIIKGYRKTLKISDLWVLEDKHISAGLGSRFYPRIAKYLRVSISGVMDSSFVSSPNFADSPSSLDPAFNLSSYEEKSSGGSLGQTKDAVNATKLSTDPHTGGSRNSIAKVSAFTKSRNRPDDRRSRRQNSVGDVGIEREEDEESAEWVENGFGRQQGRKHVPTQPDQGGKPRTFTLTSISSNDEIRFAGPFGRTKPQAKTSISGDFESGLLVESELDSASKSSVSGQEEVLKKPKQRSKNKPTGGLVKSLFVTFGWRMFIAAVLKLVHDICLLSGPVILKYLLAFLEPGSTEPRWHGYAYACLMFVTAFIQSIVLHQYFRIQTLIGMDIRTVLISAVYRKSLRLSSAARCNSTTGEITNLMSIDAQRFCALMLNIHALWSAPLQVAVAIYLLWGELGPSVLAGIGILLAMIPINAFVARKSKILQEKQLKTTDSRIKLISEILNGIRVLKLYAWEPSFIREVDSIRKDELSHLRKYLCLDCSIAFVFVCAPTLVALASFVVYILSSPDNVFNAEKAFVSLSLLNILRFPLFMFPTILSSLVQAYVSVRRLTKFLLNSELDPSTVSHEETPGVAAVIENGTLSWAPDVEPAIQDVTINFVEGQSTAIVGRVGAGKSSLLNALLGNMELISGRVNIKGSLALVSQQAWIFNGTLRDNILFHKPYDAERYAKIIKACALEADIKILSDGDLTDIGDKGVNLSGGQKQRI</sequence>
<dbReference type="GO" id="GO:0005524">
    <property type="term" value="F:ATP binding"/>
    <property type="evidence" value="ECO:0007669"/>
    <property type="project" value="UniProtKB-KW"/>
</dbReference>
<feature type="region of interest" description="Disordered" evidence="10">
    <location>
        <begin position="355"/>
        <end position="435"/>
    </location>
</feature>
<keyword evidence="9 11" id="KW-0472">Membrane</keyword>
<evidence type="ECO:0000256" key="3">
    <source>
        <dbReference type="ARBA" id="ARBA00022554"/>
    </source>
</evidence>
<feature type="transmembrane region" description="Helical" evidence="11">
    <location>
        <begin position="631"/>
        <end position="656"/>
    </location>
</feature>
<evidence type="ECO:0000256" key="1">
    <source>
        <dbReference type="ARBA" id="ARBA00004128"/>
    </source>
</evidence>
<dbReference type="GO" id="GO:0005774">
    <property type="term" value="C:vacuolar membrane"/>
    <property type="evidence" value="ECO:0007669"/>
    <property type="project" value="UniProtKB-SubCell"/>
</dbReference>
<reference evidence="13" key="1">
    <citation type="submission" date="2019-11" db="UniProtKB">
        <authorList>
            <consortium name="WormBaseParasite"/>
        </authorList>
    </citation>
    <scope>IDENTIFICATION</scope>
</reference>
<name>A0A5K3FGH0_MESCO</name>
<feature type="transmembrane region" description="Helical" evidence="11">
    <location>
        <begin position="561"/>
        <end position="582"/>
    </location>
</feature>
<evidence type="ECO:0000256" key="4">
    <source>
        <dbReference type="ARBA" id="ARBA00022692"/>
    </source>
</evidence>
<dbReference type="Gene3D" id="3.40.50.300">
    <property type="entry name" value="P-loop containing nucleotide triphosphate hydrolases"/>
    <property type="match status" value="1"/>
</dbReference>
<dbReference type="PANTHER" id="PTHR24223">
    <property type="entry name" value="ATP-BINDING CASSETTE SUB-FAMILY C"/>
    <property type="match status" value="1"/>
</dbReference>
<dbReference type="GO" id="GO:0140359">
    <property type="term" value="F:ABC-type transporter activity"/>
    <property type="evidence" value="ECO:0007669"/>
    <property type="project" value="InterPro"/>
</dbReference>
<feature type="domain" description="ABC transmembrane type-1" evidence="12">
    <location>
        <begin position="522"/>
        <end position="805"/>
    </location>
</feature>
<organism evidence="13">
    <name type="scientific">Mesocestoides corti</name>
    <name type="common">Flatworm</name>
    <dbReference type="NCBI Taxonomy" id="53468"/>
    <lineage>
        <taxon>Eukaryota</taxon>
        <taxon>Metazoa</taxon>
        <taxon>Spiralia</taxon>
        <taxon>Lophotrochozoa</taxon>
        <taxon>Platyhelminthes</taxon>
        <taxon>Cestoda</taxon>
        <taxon>Eucestoda</taxon>
        <taxon>Cyclophyllidea</taxon>
        <taxon>Mesocestoididae</taxon>
        <taxon>Mesocestoides</taxon>
    </lineage>
</organism>
<feature type="transmembrane region" description="Helical" evidence="11">
    <location>
        <begin position="20"/>
        <end position="43"/>
    </location>
</feature>
<evidence type="ECO:0000256" key="11">
    <source>
        <dbReference type="SAM" id="Phobius"/>
    </source>
</evidence>
<dbReference type="CDD" id="cd18595">
    <property type="entry name" value="ABC_6TM_MRP1_2_3_6_D1_like"/>
    <property type="match status" value="1"/>
</dbReference>
<evidence type="ECO:0000256" key="8">
    <source>
        <dbReference type="ARBA" id="ARBA00022989"/>
    </source>
</evidence>
<dbReference type="InterPro" id="IPR036640">
    <property type="entry name" value="ABC1_TM_sf"/>
</dbReference>
<keyword evidence="6" id="KW-0547">Nucleotide-binding</keyword>
<protein>
    <submittedName>
        <fullName evidence="13">ABC transmembrane type-1 domain-containing protein</fullName>
    </submittedName>
</protein>
<dbReference type="Gene3D" id="1.20.1560.10">
    <property type="entry name" value="ABC transporter type 1, transmembrane domain"/>
    <property type="match status" value="1"/>
</dbReference>
<feature type="transmembrane region" description="Helical" evidence="11">
    <location>
        <begin position="662"/>
        <end position="681"/>
    </location>
</feature>
<dbReference type="GO" id="GO:0016887">
    <property type="term" value="F:ATP hydrolysis activity"/>
    <property type="evidence" value="ECO:0007669"/>
    <property type="project" value="InterPro"/>
</dbReference>
<dbReference type="InterPro" id="IPR027417">
    <property type="entry name" value="P-loop_NTPase"/>
</dbReference>
<dbReference type="InterPro" id="IPR003439">
    <property type="entry name" value="ABC_transporter-like_ATP-bd"/>
</dbReference>
<dbReference type="InterPro" id="IPR050173">
    <property type="entry name" value="ABC_transporter_C-like"/>
</dbReference>